<organism evidence="2">
    <name type="scientific">Aphanomyces invadans</name>
    <dbReference type="NCBI Taxonomy" id="157072"/>
    <lineage>
        <taxon>Eukaryota</taxon>
        <taxon>Sar</taxon>
        <taxon>Stramenopiles</taxon>
        <taxon>Oomycota</taxon>
        <taxon>Saprolegniomycetes</taxon>
        <taxon>Saprolegniales</taxon>
        <taxon>Verrucalvaceae</taxon>
        <taxon>Aphanomyces</taxon>
    </lineage>
</organism>
<keyword evidence="1" id="KW-0732">Signal</keyword>
<name>A0A024TSD9_9STRA</name>
<evidence type="ECO:0000313" key="2">
    <source>
        <dbReference type="EMBL" id="ETV96551.1"/>
    </source>
</evidence>
<feature type="signal peptide" evidence="1">
    <location>
        <begin position="1"/>
        <end position="15"/>
    </location>
</feature>
<dbReference type="PANTHER" id="PTHR35559">
    <property type="entry name" value="CHITIN-BINDING TYPE-4 DOMAIN-CONTAINING PROTEIN"/>
    <property type="match status" value="1"/>
</dbReference>
<dbReference type="OrthoDB" id="165036at2759"/>
<reference evidence="2" key="1">
    <citation type="submission" date="2013-12" db="EMBL/GenBank/DDBJ databases">
        <title>The Genome Sequence of Aphanomyces invadans NJM9701.</title>
        <authorList>
            <consortium name="The Broad Institute Genomics Platform"/>
            <person name="Russ C."/>
            <person name="Tyler B."/>
            <person name="van West P."/>
            <person name="Dieguez-Uribeondo J."/>
            <person name="Young S.K."/>
            <person name="Zeng Q."/>
            <person name="Gargeya S."/>
            <person name="Fitzgerald M."/>
            <person name="Abouelleil A."/>
            <person name="Alvarado L."/>
            <person name="Chapman S.B."/>
            <person name="Gainer-Dewar J."/>
            <person name="Goldberg J."/>
            <person name="Griggs A."/>
            <person name="Gujja S."/>
            <person name="Hansen M."/>
            <person name="Howarth C."/>
            <person name="Imamovic A."/>
            <person name="Ireland A."/>
            <person name="Larimer J."/>
            <person name="McCowan C."/>
            <person name="Murphy C."/>
            <person name="Pearson M."/>
            <person name="Poon T.W."/>
            <person name="Priest M."/>
            <person name="Roberts A."/>
            <person name="Saif S."/>
            <person name="Shea T."/>
            <person name="Sykes S."/>
            <person name="Wortman J."/>
            <person name="Nusbaum C."/>
            <person name="Birren B."/>
        </authorList>
    </citation>
    <scope>NUCLEOTIDE SEQUENCE [LARGE SCALE GENOMIC DNA]</scope>
    <source>
        <strain evidence="2">NJM9701</strain>
    </source>
</reference>
<dbReference type="PANTHER" id="PTHR35559:SF1">
    <property type="entry name" value="CHITIN-BINDING TYPE-4 DOMAIN-CONTAINING PROTEIN"/>
    <property type="match status" value="1"/>
</dbReference>
<proteinExistence type="predicted"/>
<evidence type="ECO:0008006" key="3">
    <source>
        <dbReference type="Google" id="ProtNLM"/>
    </source>
</evidence>
<sequence>MRSQLVALLPAVVLAHSWLECTNYDIQVPANQLYWNKAACSGYARCGVRQAQEGFGVDTGFDFRPSLAKRTCQCPAAGAYDALGSRMAKYTPGQKVCLAYPPKNHVADVCTNEFIPDTGVRIFRSAAWPVDATNVTDPELREWPVEYHHGNGAHVRGQVDYKGFQHCPRFCEDKGRALCTMCFQLEKDIAPGKYTFQWQWMFNSADDVYASCWEAIVA</sequence>
<feature type="chain" id="PRO_5012429666" description="Chitin-binding type-4 domain-containing protein" evidence="1">
    <location>
        <begin position="16"/>
        <end position="218"/>
    </location>
</feature>
<dbReference type="eggNOG" id="ENOG502S2HE">
    <property type="taxonomic scope" value="Eukaryota"/>
</dbReference>
<gene>
    <name evidence="2" type="ORF">H310_10262</name>
</gene>
<dbReference type="VEuPathDB" id="FungiDB:H310_10262"/>
<dbReference type="GeneID" id="20087312"/>
<evidence type="ECO:0000256" key="1">
    <source>
        <dbReference type="SAM" id="SignalP"/>
    </source>
</evidence>
<accession>A0A024TSD9</accession>
<dbReference type="AlphaFoldDB" id="A0A024TSD9"/>
<dbReference type="EMBL" id="KI913976">
    <property type="protein sequence ID" value="ETV96551.1"/>
    <property type="molecule type" value="Genomic_DNA"/>
</dbReference>
<protein>
    <recommendedName>
        <fullName evidence="3">Chitin-binding type-4 domain-containing protein</fullName>
    </recommendedName>
</protein>
<dbReference type="RefSeq" id="XP_008874814.1">
    <property type="nucleotide sequence ID" value="XM_008876592.1"/>
</dbReference>